<dbReference type="GO" id="GO:0016740">
    <property type="term" value="F:transferase activity"/>
    <property type="evidence" value="ECO:0007669"/>
    <property type="project" value="UniProtKB-KW"/>
</dbReference>
<feature type="domain" description="J" evidence="7">
    <location>
        <begin position="1"/>
        <end position="66"/>
    </location>
</feature>
<evidence type="ECO:0000256" key="4">
    <source>
        <dbReference type="ARBA" id="ARBA00025986"/>
    </source>
</evidence>
<dbReference type="PANTHER" id="PTHR14021">
    <property type="entry name" value="IRON-SULFUR CLUSTER CO-CHAPERONE PROTEIN HSCB"/>
    <property type="match status" value="1"/>
</dbReference>
<organism evidence="8 9">
    <name type="scientific">Buchnera aphidicola subsp. Diuraphis noxia</name>
    <dbReference type="NCBI Taxonomy" id="118101"/>
    <lineage>
        <taxon>Bacteria</taxon>
        <taxon>Pseudomonadati</taxon>
        <taxon>Pseudomonadota</taxon>
        <taxon>Gammaproteobacteria</taxon>
        <taxon>Enterobacterales</taxon>
        <taxon>Erwiniaceae</taxon>
        <taxon>Buchnera</taxon>
    </lineage>
</organism>
<dbReference type="SUPFAM" id="SSF46565">
    <property type="entry name" value="Chaperone J-domain"/>
    <property type="match status" value="1"/>
</dbReference>
<evidence type="ECO:0000256" key="1">
    <source>
        <dbReference type="ARBA" id="ARBA00017570"/>
    </source>
</evidence>
<comment type="subunit">
    <text evidence="4 6">Interacts with HscA and stimulates its ATPase activity. Interacts with IscU.</text>
</comment>
<dbReference type="CDD" id="cd06257">
    <property type="entry name" value="DnaJ"/>
    <property type="match status" value="1"/>
</dbReference>
<name>A0A1B2H976_BUCDN</name>
<comment type="similarity">
    <text evidence="6">Belongs to the HscB family.</text>
</comment>
<protein>
    <recommendedName>
        <fullName evidence="1 6">Co-chaperone protein HscB</fullName>
    </recommendedName>
    <alternativeName>
        <fullName evidence="5 6">Hsc20</fullName>
    </alternativeName>
</protein>
<evidence type="ECO:0000256" key="2">
    <source>
        <dbReference type="ARBA" id="ARBA00023186"/>
    </source>
</evidence>
<gene>
    <name evidence="6" type="primary">hscB</name>
    <name evidence="8" type="ORF">ATN01_03010</name>
</gene>
<keyword evidence="8" id="KW-0808">Transferase</keyword>
<dbReference type="GO" id="GO:0051259">
    <property type="term" value="P:protein complex oligomerization"/>
    <property type="evidence" value="ECO:0007669"/>
    <property type="project" value="InterPro"/>
</dbReference>
<dbReference type="RefSeq" id="WP_075433594.1">
    <property type="nucleotide sequence ID" value="NZ_CP013259.1"/>
</dbReference>
<dbReference type="Proteomes" id="UP000093070">
    <property type="component" value="Chromosome"/>
</dbReference>
<dbReference type="InterPro" id="IPR001623">
    <property type="entry name" value="DnaJ_domain"/>
</dbReference>
<dbReference type="GO" id="GO:0051087">
    <property type="term" value="F:protein-folding chaperone binding"/>
    <property type="evidence" value="ECO:0007669"/>
    <property type="project" value="InterPro"/>
</dbReference>
<dbReference type="GO" id="GO:0044571">
    <property type="term" value="P:[2Fe-2S] cluster assembly"/>
    <property type="evidence" value="ECO:0007669"/>
    <property type="project" value="InterPro"/>
</dbReference>
<dbReference type="InterPro" id="IPR036386">
    <property type="entry name" value="HscB_C_sf"/>
</dbReference>
<evidence type="ECO:0000313" key="9">
    <source>
        <dbReference type="Proteomes" id="UP000093070"/>
    </source>
</evidence>
<dbReference type="EMBL" id="CP013259">
    <property type="protein sequence ID" value="ANZ22773.1"/>
    <property type="molecule type" value="Genomic_DNA"/>
</dbReference>
<dbReference type="NCBIfam" id="TIGR00714">
    <property type="entry name" value="hscB"/>
    <property type="match status" value="1"/>
</dbReference>
<accession>A0A1B2H976</accession>
<reference evidence="8 9" key="1">
    <citation type="submission" date="2015-11" db="EMBL/GenBank/DDBJ databases">
        <title>The complete genome of Buchnera aphidicola from Diuraphis noxia biotype SAM.</title>
        <authorList>
            <person name="Burger N.F.V."/>
            <person name="Oberholster A.-M."/>
        </authorList>
    </citation>
    <scope>NUCLEOTIDE SEQUENCE [LARGE SCALE GENOMIC DNA]</scope>
    <source>
        <strain evidence="8">SAM</strain>
    </source>
</reference>
<dbReference type="SMART" id="SM00271">
    <property type="entry name" value="DnaJ"/>
    <property type="match status" value="1"/>
</dbReference>
<dbReference type="Gene3D" id="1.10.287.110">
    <property type="entry name" value="DnaJ domain"/>
    <property type="match status" value="1"/>
</dbReference>
<evidence type="ECO:0000259" key="7">
    <source>
        <dbReference type="SMART" id="SM00271"/>
    </source>
</evidence>
<evidence type="ECO:0000256" key="3">
    <source>
        <dbReference type="ARBA" id="ARBA00025596"/>
    </source>
</evidence>
<comment type="function">
    <text evidence="3 6">Co-chaperone involved in the maturation of iron-sulfur cluster-containing proteins. Seems to help targeting proteins to be folded toward HscA.</text>
</comment>
<dbReference type="AlphaFoldDB" id="A0A1B2H976"/>
<proteinExistence type="inferred from homology"/>
<dbReference type="InterPro" id="IPR036869">
    <property type="entry name" value="J_dom_sf"/>
</dbReference>
<dbReference type="Gene3D" id="1.20.1280.20">
    <property type="entry name" value="HscB, C-terminal domain"/>
    <property type="match status" value="1"/>
</dbReference>
<dbReference type="SUPFAM" id="SSF47144">
    <property type="entry name" value="HSC20 (HSCB), C-terminal oligomerisation domain"/>
    <property type="match status" value="1"/>
</dbReference>
<dbReference type="InterPro" id="IPR004640">
    <property type="entry name" value="HscB"/>
</dbReference>
<dbReference type="GO" id="GO:0006457">
    <property type="term" value="P:protein folding"/>
    <property type="evidence" value="ECO:0007669"/>
    <property type="project" value="UniProtKB-UniRule"/>
</dbReference>
<evidence type="ECO:0000256" key="5">
    <source>
        <dbReference type="ARBA" id="ARBA00030734"/>
    </source>
</evidence>
<evidence type="ECO:0000256" key="6">
    <source>
        <dbReference type="HAMAP-Rule" id="MF_00682"/>
    </source>
</evidence>
<dbReference type="OrthoDB" id="287587at2"/>
<evidence type="ECO:0000313" key="8">
    <source>
        <dbReference type="EMBL" id="ANZ22773.1"/>
    </source>
</evidence>
<keyword evidence="2 6" id="KW-0143">Chaperone</keyword>
<dbReference type="STRING" id="118101.ATN01_03010"/>
<dbReference type="GO" id="GO:0001671">
    <property type="term" value="F:ATPase activator activity"/>
    <property type="evidence" value="ECO:0007669"/>
    <property type="project" value="InterPro"/>
</dbReference>
<dbReference type="PANTHER" id="PTHR14021:SF15">
    <property type="entry name" value="IRON-SULFUR CLUSTER CO-CHAPERONE PROTEIN HSCB"/>
    <property type="match status" value="1"/>
</dbReference>
<sequence length="169" mass="20812">MNYFKLFNVPKKFNIDRKILSENFYKLQLQFHPDLFVNHSVHKKKIILEKSIEINKGYKTLKHFLTRSVYLLSLYDIKIEKETIFSNNHIFLKEYFSLYEELDNLKKNDFNKVLINNFFEKITKNIYQHQEDINCEFEKRNFKKIVILVEKLFFFERMKISLKNNMHLK</sequence>
<dbReference type="HAMAP" id="MF_00682">
    <property type="entry name" value="HscB"/>
    <property type="match status" value="1"/>
</dbReference>